<evidence type="ECO:0000256" key="2">
    <source>
        <dbReference type="ARBA" id="ARBA00022737"/>
    </source>
</evidence>
<feature type="domain" description="CAP-Gly" evidence="3">
    <location>
        <begin position="35"/>
        <end position="71"/>
    </location>
</feature>
<dbReference type="InterPro" id="IPR000938">
    <property type="entry name" value="CAP-Gly_domain"/>
</dbReference>
<keyword evidence="2" id="KW-0677">Repeat</keyword>
<dbReference type="Proteomes" id="UP000824998">
    <property type="component" value="Unassembled WGS sequence"/>
</dbReference>
<dbReference type="InterPro" id="IPR032675">
    <property type="entry name" value="LRR_dom_sf"/>
</dbReference>
<dbReference type="PANTHER" id="PTHR45973:SF35">
    <property type="entry name" value="LEUCINE-RICH REPEAT-CONTAINING PROTEIN 43"/>
    <property type="match status" value="1"/>
</dbReference>
<dbReference type="EMBL" id="MU251524">
    <property type="protein sequence ID" value="KAG9232921.1"/>
    <property type="molecule type" value="Genomic_DNA"/>
</dbReference>
<dbReference type="SUPFAM" id="SSF74924">
    <property type="entry name" value="Cap-Gly domain"/>
    <property type="match status" value="1"/>
</dbReference>
<dbReference type="AlphaFoldDB" id="A0A9P8C5D3"/>
<protein>
    <submittedName>
        <fullName evidence="4">Tubulin-specific chaperone E</fullName>
    </submittedName>
</protein>
<dbReference type="SUPFAM" id="SSF52058">
    <property type="entry name" value="L domain-like"/>
    <property type="match status" value="1"/>
</dbReference>
<sequence>MPHNYHVGQRVSFSNSSGTIRYIGLVEGFVKEERLGIEWDNPNRGKHDGQFKGKRYFACLSGSATGGSFLRISAIKDPDQSFVEAVYQKYAPPEPEVQPSEHVISGKVAEEIGFDKIRKQQAQLHKLTIVLVDGFRINSAESEDHTIRETCPRIVELDLSRNTLEDFEVVVQICGELDNLNSLRLNNNKFSRYKNGLQIRKEFDSINQLELKEMYVPFSEIVRIASEFSSLRELDASINAFTSIPCPLKMDELTSLTLEFNKFTSLTQLSQLASLGALQTLKLKGNQIYKIITTAVVNAESASTKLKTAPTFSKTVKFVDLSHNKIDSWDFIDGLADVFPGLTALRLSENPIHKRTAEKQLPATIDDPSMVTIARLSALKTLDYREISPEYRTDAEGFYLSLIGKAIAEAPESEESKVVAKHKRYEELCIMYGTPAIPRVSIDTINPNFLEARLINFEFYVKSRNSDTSATIHRKIPRSFDVYRVKGILGALLNYHPLKLKLTWETGIWDPVAGYEEDQFSDIEEDSPKGYPSEPSLNERGKWMKREEEIPDTLKMIGHCVDGSTVRIRVELMI</sequence>
<evidence type="ECO:0000313" key="4">
    <source>
        <dbReference type="EMBL" id="KAG9232921.1"/>
    </source>
</evidence>
<evidence type="ECO:0000313" key="5">
    <source>
        <dbReference type="Proteomes" id="UP000824998"/>
    </source>
</evidence>
<proteinExistence type="predicted"/>
<name>A0A9P8C5D3_9HELO</name>
<accession>A0A9P8C5D3</accession>
<dbReference type="SMART" id="SM01052">
    <property type="entry name" value="CAP_GLY"/>
    <property type="match status" value="1"/>
</dbReference>
<dbReference type="PROSITE" id="PS51450">
    <property type="entry name" value="LRR"/>
    <property type="match status" value="1"/>
</dbReference>
<keyword evidence="5" id="KW-1185">Reference proteome</keyword>
<dbReference type="InterPro" id="IPR050576">
    <property type="entry name" value="Cilia_flagella_integrity"/>
</dbReference>
<dbReference type="Gene3D" id="3.80.10.10">
    <property type="entry name" value="Ribonuclease Inhibitor"/>
    <property type="match status" value="3"/>
</dbReference>
<evidence type="ECO:0000259" key="3">
    <source>
        <dbReference type="PROSITE" id="PS50245"/>
    </source>
</evidence>
<organism evidence="4 5">
    <name type="scientific">Amylocarpus encephaloides</name>
    <dbReference type="NCBI Taxonomy" id="45428"/>
    <lineage>
        <taxon>Eukaryota</taxon>
        <taxon>Fungi</taxon>
        <taxon>Dikarya</taxon>
        <taxon>Ascomycota</taxon>
        <taxon>Pezizomycotina</taxon>
        <taxon>Leotiomycetes</taxon>
        <taxon>Helotiales</taxon>
        <taxon>Helotiales incertae sedis</taxon>
        <taxon>Amylocarpus</taxon>
    </lineage>
</organism>
<dbReference type="PANTHER" id="PTHR45973">
    <property type="entry name" value="PROTEIN PHOSPHATASE 1 REGULATORY SUBUNIT SDS22-RELATED"/>
    <property type="match status" value="1"/>
</dbReference>
<dbReference type="Pfam" id="PF01302">
    <property type="entry name" value="CAP_GLY"/>
    <property type="match status" value="1"/>
</dbReference>
<dbReference type="InterPro" id="IPR036859">
    <property type="entry name" value="CAP-Gly_dom_sf"/>
</dbReference>
<reference evidence="4" key="1">
    <citation type="journal article" date="2021" name="IMA Fungus">
        <title>Genomic characterization of three marine fungi, including Emericellopsis atlantica sp. nov. with signatures of a generalist lifestyle and marine biomass degradation.</title>
        <authorList>
            <person name="Hagestad O.C."/>
            <person name="Hou L."/>
            <person name="Andersen J.H."/>
            <person name="Hansen E.H."/>
            <person name="Altermark B."/>
            <person name="Li C."/>
            <person name="Kuhnert E."/>
            <person name="Cox R.J."/>
            <person name="Crous P.W."/>
            <person name="Spatafora J.W."/>
            <person name="Lail K."/>
            <person name="Amirebrahimi M."/>
            <person name="Lipzen A."/>
            <person name="Pangilinan J."/>
            <person name="Andreopoulos W."/>
            <person name="Hayes R.D."/>
            <person name="Ng V."/>
            <person name="Grigoriev I.V."/>
            <person name="Jackson S.A."/>
            <person name="Sutton T.D.S."/>
            <person name="Dobson A.D.W."/>
            <person name="Rama T."/>
        </authorList>
    </citation>
    <scope>NUCLEOTIDE SEQUENCE</scope>
    <source>
        <strain evidence="4">TRa018bII</strain>
    </source>
</reference>
<dbReference type="OrthoDB" id="5273213at2759"/>
<gene>
    <name evidence="4" type="ORF">BJ875DRAFT_62874</name>
</gene>
<keyword evidence="1" id="KW-0433">Leucine-rich repeat</keyword>
<comment type="caution">
    <text evidence="4">The sequence shown here is derived from an EMBL/GenBank/DDBJ whole genome shotgun (WGS) entry which is preliminary data.</text>
</comment>
<dbReference type="Gene3D" id="2.30.30.190">
    <property type="entry name" value="CAP Gly-rich-like domain"/>
    <property type="match status" value="1"/>
</dbReference>
<evidence type="ECO:0000256" key="1">
    <source>
        <dbReference type="ARBA" id="ARBA00022614"/>
    </source>
</evidence>
<dbReference type="PROSITE" id="PS50245">
    <property type="entry name" value="CAP_GLY_2"/>
    <property type="match status" value="1"/>
</dbReference>
<dbReference type="InterPro" id="IPR001611">
    <property type="entry name" value="Leu-rich_rpt"/>
</dbReference>